<gene>
    <name evidence="9" type="ORF">MNBD_DELTA04-1318</name>
</gene>
<keyword evidence="7" id="KW-1133">Transmembrane helix</keyword>
<dbReference type="CDD" id="cd07023">
    <property type="entry name" value="S49_Sppa_N_C"/>
    <property type="match status" value="1"/>
</dbReference>
<dbReference type="Gene3D" id="3.90.226.10">
    <property type="entry name" value="2-enoyl-CoA Hydratase, Chain A, domain 1"/>
    <property type="match status" value="2"/>
</dbReference>
<reference evidence="9" key="1">
    <citation type="submission" date="2018-06" db="EMBL/GenBank/DDBJ databases">
        <authorList>
            <person name="Zhirakovskaya E."/>
        </authorList>
    </citation>
    <scope>NUCLEOTIDE SEQUENCE</scope>
</reference>
<name>A0A3B0V981_9ZZZZ</name>
<evidence type="ECO:0000313" key="9">
    <source>
        <dbReference type="EMBL" id="VAW37320.1"/>
    </source>
</evidence>
<evidence type="ECO:0000256" key="4">
    <source>
        <dbReference type="ARBA" id="ARBA00022801"/>
    </source>
</evidence>
<proteinExistence type="inferred from homology"/>
<dbReference type="Gene3D" id="6.20.330.10">
    <property type="match status" value="1"/>
</dbReference>
<keyword evidence="5" id="KW-0720">Serine protease</keyword>
<dbReference type="NCBIfam" id="TIGR00705">
    <property type="entry name" value="SppA_67K"/>
    <property type="match status" value="1"/>
</dbReference>
<dbReference type="PANTHER" id="PTHR33209:SF1">
    <property type="entry name" value="PEPTIDASE S49 DOMAIN-CONTAINING PROTEIN"/>
    <property type="match status" value="1"/>
</dbReference>
<evidence type="ECO:0000256" key="2">
    <source>
        <dbReference type="ARBA" id="ARBA00008683"/>
    </source>
</evidence>
<keyword evidence="3 9" id="KW-0645">Protease</keyword>
<dbReference type="GO" id="GO:0006465">
    <property type="term" value="P:signal peptide processing"/>
    <property type="evidence" value="ECO:0007669"/>
    <property type="project" value="InterPro"/>
</dbReference>
<dbReference type="InterPro" id="IPR004635">
    <property type="entry name" value="Pept_S49_SppA"/>
</dbReference>
<evidence type="ECO:0000256" key="6">
    <source>
        <dbReference type="ARBA" id="ARBA00023136"/>
    </source>
</evidence>
<evidence type="ECO:0000256" key="1">
    <source>
        <dbReference type="ARBA" id="ARBA00004370"/>
    </source>
</evidence>
<dbReference type="AlphaFoldDB" id="A0A3B0V981"/>
<evidence type="ECO:0000256" key="5">
    <source>
        <dbReference type="ARBA" id="ARBA00022825"/>
    </source>
</evidence>
<protein>
    <submittedName>
        <fullName evidence="9">Signal peptide peptidase SppA (Protease 4)</fullName>
    </submittedName>
</protein>
<dbReference type="GO" id="GO:0008236">
    <property type="term" value="F:serine-type peptidase activity"/>
    <property type="evidence" value="ECO:0007669"/>
    <property type="project" value="UniProtKB-KW"/>
</dbReference>
<dbReference type="EMBL" id="UOEY01000038">
    <property type="protein sequence ID" value="VAW37320.1"/>
    <property type="molecule type" value="Genomic_DNA"/>
</dbReference>
<dbReference type="InterPro" id="IPR029045">
    <property type="entry name" value="ClpP/crotonase-like_dom_sf"/>
</dbReference>
<dbReference type="InterPro" id="IPR002142">
    <property type="entry name" value="Peptidase_S49"/>
</dbReference>
<comment type="subcellular location">
    <subcellularLocation>
        <location evidence="1">Membrane</location>
    </subcellularLocation>
</comment>
<dbReference type="SUPFAM" id="SSF52096">
    <property type="entry name" value="ClpP/crotonase"/>
    <property type="match status" value="2"/>
</dbReference>
<dbReference type="PANTHER" id="PTHR33209">
    <property type="entry name" value="PROTEASE 4"/>
    <property type="match status" value="1"/>
</dbReference>
<sequence length="622" mass="67963">MKKLFVAVGVFFYWLWKFLSQVSILITSLFFILVVVFFIALFFRPGVKVPQGAALVISPVGRLVEKTTVIDPLARFINEIVGVPVREETSLQDVLDAINTAAKDQRIKLLVLSLSGLNQAGLNQLQTIGHAIENFKKSGKKVIAVGDQYSQGQYYLASYADKIYMNPMGAVGLQGFGVYRLYMKKLLDKLAINFHVFKVGTYKSALEPFTRNDMSAAAKNANRFWLARFWNSYCADIAQHRGLTTEKINDYINEMPRYMRRAGGDSGRMALDAGLVDGLKTSQEMEDYLSRLVGRSDDGSSFKQIQLADYLTTIIPSYVGRDSSVKDRIGLIVARGDIVYDKNIPGQIDSAALCKRIGRAGRDQRIKALVLRIDSGGGSAFASEEIRQALLQVRKAGKPVVVSMGSMAASGAYWLSADANRIFASPFTLTGSIGIFGVLPTFEGSLAKIGVFSDGTGTTRMAGAGNPLRPLTPELQDTIQQSVEEGYNRFLSVVAKGRGLSRAKVAELAQGRVWDGATALKLGLVDKLGSLHDAVIAAAKLAGLSTYEAVYIRPELSPGQQLLQKLAQRASVLFEHSRFATVGGSSMVREAVREKFLDFSLLAGDPEHMYARCLIPLSAIVF</sequence>
<dbReference type="CDD" id="cd07018">
    <property type="entry name" value="S49_SppA_67K_type"/>
    <property type="match status" value="1"/>
</dbReference>
<dbReference type="InterPro" id="IPR004634">
    <property type="entry name" value="Pept_S49_pIV"/>
</dbReference>
<dbReference type="NCBIfam" id="TIGR00706">
    <property type="entry name" value="SppA_dom"/>
    <property type="match status" value="1"/>
</dbReference>
<feature type="domain" description="Peptidase S49" evidence="8">
    <location>
        <begin position="135"/>
        <end position="288"/>
    </location>
</feature>
<dbReference type="InterPro" id="IPR047272">
    <property type="entry name" value="S49_SppA_C"/>
</dbReference>
<keyword evidence="4" id="KW-0378">Hydrolase</keyword>
<dbReference type="InterPro" id="IPR047217">
    <property type="entry name" value="S49_SppA_67K_type_N"/>
</dbReference>
<dbReference type="Pfam" id="PF01343">
    <property type="entry name" value="Peptidase_S49"/>
    <property type="match status" value="2"/>
</dbReference>
<evidence type="ECO:0000256" key="3">
    <source>
        <dbReference type="ARBA" id="ARBA00022670"/>
    </source>
</evidence>
<keyword evidence="6 7" id="KW-0472">Membrane</keyword>
<evidence type="ECO:0000256" key="7">
    <source>
        <dbReference type="SAM" id="Phobius"/>
    </source>
</evidence>
<evidence type="ECO:0000259" key="8">
    <source>
        <dbReference type="Pfam" id="PF01343"/>
    </source>
</evidence>
<comment type="similarity">
    <text evidence="2">Belongs to the peptidase S49 family.</text>
</comment>
<accession>A0A3B0V981</accession>
<keyword evidence="7" id="KW-0812">Transmembrane</keyword>
<feature type="transmembrane region" description="Helical" evidence="7">
    <location>
        <begin position="20"/>
        <end position="43"/>
    </location>
</feature>
<feature type="domain" description="Peptidase S49" evidence="8">
    <location>
        <begin position="394"/>
        <end position="544"/>
    </location>
</feature>
<dbReference type="GO" id="GO:0016020">
    <property type="term" value="C:membrane"/>
    <property type="evidence" value="ECO:0007669"/>
    <property type="project" value="UniProtKB-SubCell"/>
</dbReference>
<organism evidence="9">
    <name type="scientific">hydrothermal vent metagenome</name>
    <dbReference type="NCBI Taxonomy" id="652676"/>
    <lineage>
        <taxon>unclassified sequences</taxon>
        <taxon>metagenomes</taxon>
        <taxon>ecological metagenomes</taxon>
    </lineage>
</organism>
<dbReference type="PIRSF" id="PIRSF001217">
    <property type="entry name" value="Protease_4_SppA"/>
    <property type="match status" value="1"/>
</dbReference>